<dbReference type="EMBL" id="SNXC01000010">
    <property type="protein sequence ID" value="TDO98908.1"/>
    <property type="molecule type" value="Genomic_DNA"/>
</dbReference>
<evidence type="ECO:0000256" key="7">
    <source>
        <dbReference type="ARBA" id="ARBA00023191"/>
    </source>
</evidence>
<dbReference type="OrthoDB" id="8210607at2"/>
<comment type="catalytic activity">
    <reaction evidence="11">
        <text>apo-[peptidyl-carrier protein] + CoA = holo-[peptidyl-carrier protein] + adenosine 3',5'-bisphosphate + H(+)</text>
        <dbReference type="Rhea" id="RHEA:46228"/>
        <dbReference type="Rhea" id="RHEA-COMP:11479"/>
        <dbReference type="Rhea" id="RHEA-COMP:11480"/>
        <dbReference type="ChEBI" id="CHEBI:15378"/>
        <dbReference type="ChEBI" id="CHEBI:29999"/>
        <dbReference type="ChEBI" id="CHEBI:57287"/>
        <dbReference type="ChEBI" id="CHEBI:58343"/>
        <dbReference type="ChEBI" id="CHEBI:64479"/>
    </reaction>
</comment>
<dbReference type="RefSeq" id="WP_133503127.1">
    <property type="nucleotide sequence ID" value="NZ_SNXC01000010.1"/>
</dbReference>
<evidence type="ECO:0000259" key="15">
    <source>
        <dbReference type="Pfam" id="PF17837"/>
    </source>
</evidence>
<feature type="binding site" evidence="12">
    <location>
        <position position="169"/>
    </location>
    <ligand>
        <name>CoA</name>
        <dbReference type="ChEBI" id="CHEBI:57287"/>
    </ligand>
</feature>
<dbReference type="PANTHER" id="PTHR38096:SF1">
    <property type="entry name" value="ENTEROBACTIN SYNTHASE COMPONENT D"/>
    <property type="match status" value="1"/>
</dbReference>
<evidence type="ECO:0000313" key="17">
    <source>
        <dbReference type="Proteomes" id="UP000294656"/>
    </source>
</evidence>
<feature type="domain" description="4'-phosphopantetheinyl transferase N-terminal" evidence="15">
    <location>
        <begin position="43"/>
        <end position="103"/>
    </location>
</feature>
<dbReference type="GO" id="GO:0008897">
    <property type="term" value="F:holo-[acyl-carrier-protein] synthase activity"/>
    <property type="evidence" value="ECO:0007669"/>
    <property type="project" value="InterPro"/>
</dbReference>
<dbReference type="AlphaFoldDB" id="A0A4R6MBD5"/>
<evidence type="ECO:0000256" key="10">
    <source>
        <dbReference type="ARBA" id="ARBA00049176"/>
    </source>
</evidence>
<dbReference type="GO" id="GO:0009366">
    <property type="term" value="C:enterobactin synthetase complex"/>
    <property type="evidence" value="ECO:0007669"/>
    <property type="project" value="InterPro"/>
</dbReference>
<dbReference type="InterPro" id="IPR037143">
    <property type="entry name" value="4-PPantetheinyl_Trfase_dom_sf"/>
</dbReference>
<dbReference type="Pfam" id="PF01648">
    <property type="entry name" value="ACPS"/>
    <property type="match status" value="1"/>
</dbReference>
<comment type="similarity">
    <text evidence="3">Belongs to the P-Pant transferase superfamily. EntD family.</text>
</comment>
<accession>A0A4R6MBD5</accession>
<evidence type="ECO:0000256" key="2">
    <source>
        <dbReference type="ARBA" id="ARBA00004993"/>
    </source>
</evidence>
<evidence type="ECO:0000256" key="13">
    <source>
        <dbReference type="PIRSR" id="PIRSR603542-2"/>
    </source>
</evidence>
<dbReference type="PRINTS" id="PR01399">
    <property type="entry name" value="ENTSNTHTASED"/>
</dbReference>
<comment type="pathway">
    <text evidence="2">Siderophore biosynthesis; enterobactin biosynthesis.</text>
</comment>
<organism evidence="16 17">
    <name type="scientific">Marinomonas balearica</name>
    <dbReference type="NCBI Taxonomy" id="491947"/>
    <lineage>
        <taxon>Bacteria</taxon>
        <taxon>Pseudomonadati</taxon>
        <taxon>Pseudomonadota</taxon>
        <taxon>Gammaproteobacteria</taxon>
        <taxon>Oceanospirillales</taxon>
        <taxon>Oceanospirillaceae</taxon>
        <taxon>Marinomonas</taxon>
    </lineage>
</organism>
<gene>
    <name evidence="16" type="ORF">DFP79_1323</name>
</gene>
<dbReference type="GO" id="GO:0005886">
    <property type="term" value="C:plasma membrane"/>
    <property type="evidence" value="ECO:0007669"/>
    <property type="project" value="TreeGrafter"/>
</dbReference>
<evidence type="ECO:0000256" key="8">
    <source>
        <dbReference type="ARBA" id="ARBA00029894"/>
    </source>
</evidence>
<keyword evidence="6 16" id="KW-0808">Transferase</keyword>
<feature type="binding site" evidence="12">
    <location>
        <position position="120"/>
    </location>
    <ligand>
        <name>CoA</name>
        <dbReference type="ChEBI" id="CHEBI:57287"/>
    </ligand>
</feature>
<dbReference type="InterPro" id="IPR003542">
    <property type="entry name" value="Enbac_synth_compD-like"/>
</dbReference>
<comment type="caution">
    <text evidence="16">The sequence shown here is derived from an EMBL/GenBank/DDBJ whole genome shotgun (WGS) entry which is preliminary data.</text>
</comment>
<feature type="binding site" evidence="12">
    <location>
        <position position="165"/>
    </location>
    <ligand>
        <name>CoA</name>
        <dbReference type="ChEBI" id="CHEBI:57287"/>
    </ligand>
</feature>
<evidence type="ECO:0000256" key="1">
    <source>
        <dbReference type="ARBA" id="ARBA00003937"/>
    </source>
</evidence>
<feature type="binding site" evidence="13">
    <location>
        <position position="120"/>
    </location>
    <ligand>
        <name>Mg(2+)</name>
        <dbReference type="ChEBI" id="CHEBI:18420"/>
    </ligand>
</feature>
<sequence length="230" mass="26103">MTKVSDLYLQAGVFVPVSYFQYSPERLSDYEALFFGDFPEGYEKWVVKRKASFVAGRLAVQNLLQHVNIPNVVISRAEDGSPIWPKGWKGSIAHADNQAVACVISHDLKNSKNLTGLGIDVENLEKSNLLFETQKMIANDGEVILLESRGYARDIALTMIFSIKESVFKAVYPAYGKYFDFLDAELISASDSNEWQVRLTTHLSDIFPKGFTLRVKAWIENECVYSYSYW</sequence>
<keyword evidence="7" id="KW-0259">Enterobactin biosynthesis</keyword>
<protein>
    <recommendedName>
        <fullName evidence="5">Enterobactin synthase component D</fullName>
    </recommendedName>
    <alternativeName>
        <fullName evidence="8">4'-phosphopantetheinyl transferase EntD</fullName>
    </alternativeName>
    <alternativeName>
        <fullName evidence="9">Enterochelin synthase D</fullName>
    </alternativeName>
</protein>
<evidence type="ECO:0000256" key="3">
    <source>
        <dbReference type="ARBA" id="ARBA00008342"/>
    </source>
</evidence>
<dbReference type="InterPro" id="IPR008278">
    <property type="entry name" value="4-PPantetheinyl_Trfase_dom"/>
</dbReference>
<evidence type="ECO:0000256" key="4">
    <source>
        <dbReference type="ARBA" id="ARBA00011503"/>
    </source>
</evidence>
<reference evidence="16 17" key="1">
    <citation type="submission" date="2019-03" db="EMBL/GenBank/DDBJ databases">
        <title>Genomic Encyclopedia of Type Strains, Phase III (KMG-III): the genomes of soil and plant-associated and newly described type strains.</title>
        <authorList>
            <person name="Whitman W."/>
        </authorList>
    </citation>
    <scope>NUCLEOTIDE SEQUENCE [LARGE SCALE GENOMIC DNA]</scope>
    <source>
        <strain evidence="16 17">CECT 7378</strain>
    </source>
</reference>
<name>A0A4R6MBD5_9GAMM</name>
<dbReference type="InterPro" id="IPR041354">
    <property type="entry name" value="4PPT_N"/>
</dbReference>
<evidence type="ECO:0000313" key="16">
    <source>
        <dbReference type="EMBL" id="TDO98908.1"/>
    </source>
</evidence>
<evidence type="ECO:0000256" key="9">
    <source>
        <dbReference type="ARBA" id="ARBA00031996"/>
    </source>
</evidence>
<dbReference type="Gene3D" id="3.90.470.20">
    <property type="entry name" value="4'-phosphopantetheinyl transferase domain"/>
    <property type="match status" value="1"/>
</dbReference>
<dbReference type="SUPFAM" id="SSF56214">
    <property type="entry name" value="4'-phosphopantetheinyl transferase"/>
    <property type="match status" value="1"/>
</dbReference>
<comment type="function">
    <text evidence="1">Involved in the biosynthesis of the siderophore enterobactin (enterochelin), which is a macrocyclic trimeric lactone of N-(2,3-dihydroxybenzoyl)-serine. The serine trilactone serves as a scaffolding for the three catechol functionalities that provide hexadentate coordination for the tightly ligated iron(2+) atoms. Plays an essential role in the assembly of the enterobactin by catalyzing the transfer of the 4'-phosphopantetheine (Ppant) moiety from coenzyme A to the apo-domains of both EntB (ArCP domain) and EntF (PCP domain) to yield their holo-forms which make them competent for the activation of 2,3-dihydroxybenzoate (DHB) and L-serine, respectively.</text>
</comment>
<evidence type="ECO:0000256" key="12">
    <source>
        <dbReference type="PIRSR" id="PIRSR603542-1"/>
    </source>
</evidence>
<feature type="domain" description="4'-phosphopantetheinyl transferase" evidence="14">
    <location>
        <begin position="116"/>
        <end position="197"/>
    </location>
</feature>
<dbReference type="GO" id="GO:0009239">
    <property type="term" value="P:enterobactin biosynthetic process"/>
    <property type="evidence" value="ECO:0007669"/>
    <property type="project" value="UniProtKB-UniPathway"/>
</dbReference>
<comment type="subunit">
    <text evidence="4">EntB, EntD, EntE, and EntF form a multienzyme complex called enterobactin synthase.</text>
</comment>
<evidence type="ECO:0000259" key="14">
    <source>
        <dbReference type="Pfam" id="PF01648"/>
    </source>
</evidence>
<keyword evidence="13" id="KW-0460">Magnesium</keyword>
<dbReference type="Pfam" id="PF17837">
    <property type="entry name" value="4PPT_N"/>
    <property type="match status" value="1"/>
</dbReference>
<comment type="cofactor">
    <cofactor evidence="13">
        <name>Mg(2+)</name>
        <dbReference type="ChEBI" id="CHEBI:18420"/>
    </cofactor>
</comment>
<dbReference type="PANTHER" id="PTHR38096">
    <property type="entry name" value="ENTEROBACTIN SYNTHASE COMPONENT D"/>
    <property type="match status" value="1"/>
</dbReference>
<keyword evidence="13" id="KW-0479">Metal-binding</keyword>
<dbReference type="UniPathway" id="UPA00017"/>
<feature type="binding site" evidence="13">
    <location>
        <position position="122"/>
    </location>
    <ligand>
        <name>Mg(2+)</name>
        <dbReference type="ChEBI" id="CHEBI:18420"/>
    </ligand>
</feature>
<proteinExistence type="inferred from homology"/>
<feature type="binding site" evidence="12">
    <location>
        <position position="57"/>
    </location>
    <ligand>
        <name>CoA</name>
        <dbReference type="ChEBI" id="CHEBI:57287"/>
    </ligand>
</feature>
<dbReference type="GO" id="GO:0000287">
    <property type="term" value="F:magnesium ion binding"/>
    <property type="evidence" value="ECO:0007669"/>
    <property type="project" value="InterPro"/>
</dbReference>
<comment type="catalytic activity">
    <reaction evidence="10">
        <text>apo-[aryl-carrier protein] + CoA = holo-[aryl-carrier protein] + adenosine 3',5'-bisphosphate + H(+)</text>
        <dbReference type="Rhea" id="RHEA:48404"/>
        <dbReference type="Rhea" id="RHEA-COMP:15903"/>
        <dbReference type="Rhea" id="RHEA-COMP:17557"/>
        <dbReference type="ChEBI" id="CHEBI:15378"/>
        <dbReference type="ChEBI" id="CHEBI:29999"/>
        <dbReference type="ChEBI" id="CHEBI:57287"/>
        <dbReference type="ChEBI" id="CHEBI:58343"/>
        <dbReference type="ChEBI" id="CHEBI:64479"/>
    </reaction>
</comment>
<evidence type="ECO:0000256" key="5">
    <source>
        <dbReference type="ARBA" id="ARBA00019087"/>
    </source>
</evidence>
<feature type="binding site" evidence="12">
    <location>
        <position position="49"/>
    </location>
    <ligand>
        <name>CoA</name>
        <dbReference type="ChEBI" id="CHEBI:57287"/>
    </ligand>
</feature>
<dbReference type="Proteomes" id="UP000294656">
    <property type="component" value="Unassembled WGS sequence"/>
</dbReference>
<keyword evidence="17" id="KW-1185">Reference proteome</keyword>
<evidence type="ECO:0000256" key="11">
    <source>
        <dbReference type="ARBA" id="ARBA00049191"/>
    </source>
</evidence>
<evidence type="ECO:0000256" key="6">
    <source>
        <dbReference type="ARBA" id="ARBA00022679"/>
    </source>
</evidence>